<feature type="region of interest" description="Disordered" evidence="11">
    <location>
        <begin position="818"/>
        <end position="878"/>
    </location>
</feature>
<keyword evidence="7" id="KW-0804">Transcription</keyword>
<dbReference type="InterPro" id="IPR000014">
    <property type="entry name" value="PAS"/>
</dbReference>
<dbReference type="InterPro" id="IPR057310">
    <property type="entry name" value="PER1-3_bHLH"/>
</dbReference>
<evidence type="ECO:0000313" key="13">
    <source>
        <dbReference type="EMBL" id="VCW49917.1"/>
    </source>
</evidence>
<reference evidence="13 14" key="1">
    <citation type="submission" date="2018-10" db="EMBL/GenBank/DDBJ databases">
        <authorList>
            <person name="Ekblom R."/>
            <person name="Jareborg N."/>
        </authorList>
    </citation>
    <scope>NUCLEOTIDE SEQUENCE [LARGE SCALE GENOMIC DNA]</scope>
    <source>
        <tissue evidence="13">Muscle</tissue>
    </source>
</reference>
<dbReference type="GO" id="GO:0005737">
    <property type="term" value="C:cytoplasm"/>
    <property type="evidence" value="ECO:0007669"/>
    <property type="project" value="UniProtKB-SubCell"/>
</dbReference>
<accession>A0A9X9PTA5</accession>
<comment type="caution">
    <text evidence="13">The sequence shown here is derived from an EMBL/GenBank/DDBJ whole genome shotgun (WGS) entry which is preliminary data.</text>
</comment>
<dbReference type="GO" id="GO:0001222">
    <property type="term" value="F:transcription corepressor binding"/>
    <property type="evidence" value="ECO:0007669"/>
    <property type="project" value="TreeGrafter"/>
</dbReference>
<keyword evidence="5" id="KW-0805">Transcription regulation</keyword>
<feature type="compositionally biased region" description="Basic and acidic residues" evidence="11">
    <location>
        <begin position="106"/>
        <end position="117"/>
    </location>
</feature>
<dbReference type="PANTHER" id="PTHR11269">
    <property type="entry name" value="PERIOD CIRCADIAN PROTEIN"/>
    <property type="match status" value="1"/>
</dbReference>
<dbReference type="Pfam" id="PF23170">
    <property type="entry name" value="bHLH_PER"/>
    <property type="match status" value="1"/>
</dbReference>
<dbReference type="InterPro" id="IPR050760">
    <property type="entry name" value="Period_circadian_regulator"/>
</dbReference>
<evidence type="ECO:0000259" key="12">
    <source>
        <dbReference type="PROSITE" id="PS50112"/>
    </source>
</evidence>
<evidence type="ECO:0000256" key="3">
    <source>
        <dbReference type="ARBA" id="ARBA00022490"/>
    </source>
</evidence>
<feature type="region of interest" description="Disordered" evidence="11">
    <location>
        <begin position="1140"/>
        <end position="1189"/>
    </location>
</feature>
<evidence type="ECO:0000256" key="7">
    <source>
        <dbReference type="ARBA" id="ARBA00023163"/>
    </source>
</evidence>
<dbReference type="CDD" id="cd00130">
    <property type="entry name" value="PAS"/>
    <property type="match status" value="1"/>
</dbReference>
<keyword evidence="4" id="KW-0677">Repeat</keyword>
<dbReference type="InterPro" id="IPR035965">
    <property type="entry name" value="PAS-like_dom_sf"/>
</dbReference>
<dbReference type="SUPFAM" id="SSF55785">
    <property type="entry name" value="PYP-like sensor domain (PAS domain)"/>
    <property type="match status" value="1"/>
</dbReference>
<feature type="compositionally biased region" description="Basic residues" evidence="11">
    <location>
        <begin position="843"/>
        <end position="856"/>
    </location>
</feature>
<keyword evidence="14" id="KW-1185">Reference proteome</keyword>
<feature type="compositionally biased region" description="Low complexity" evidence="11">
    <location>
        <begin position="1140"/>
        <end position="1167"/>
    </location>
</feature>
<feature type="region of interest" description="Disordered" evidence="11">
    <location>
        <begin position="528"/>
        <end position="633"/>
    </location>
</feature>
<dbReference type="GO" id="GO:0000976">
    <property type="term" value="F:transcription cis-regulatory region binding"/>
    <property type="evidence" value="ECO:0007669"/>
    <property type="project" value="TreeGrafter"/>
</dbReference>
<feature type="compositionally biased region" description="Polar residues" evidence="11">
    <location>
        <begin position="596"/>
        <end position="605"/>
    </location>
</feature>
<evidence type="ECO:0000256" key="6">
    <source>
        <dbReference type="ARBA" id="ARBA00023108"/>
    </source>
</evidence>
<dbReference type="PANTHER" id="PTHR11269:SF9">
    <property type="entry name" value="PERIOD CIRCADIAN PROTEIN HOMOLOG 2"/>
    <property type="match status" value="1"/>
</dbReference>
<feature type="region of interest" description="Disordered" evidence="11">
    <location>
        <begin position="1"/>
        <end position="25"/>
    </location>
</feature>
<dbReference type="GO" id="GO:0005634">
    <property type="term" value="C:nucleus"/>
    <property type="evidence" value="ECO:0007669"/>
    <property type="project" value="UniProtKB-SubCell"/>
</dbReference>
<dbReference type="GO" id="GO:0032922">
    <property type="term" value="P:circadian regulation of gene expression"/>
    <property type="evidence" value="ECO:0007669"/>
    <property type="project" value="TreeGrafter"/>
</dbReference>
<feature type="compositionally biased region" description="Basic and acidic residues" evidence="11">
    <location>
        <begin position="1099"/>
        <end position="1115"/>
    </location>
</feature>
<dbReference type="FunFam" id="3.30.450.20:FF:000013">
    <property type="entry name" value="Period circadian protein homolog 2"/>
    <property type="match status" value="1"/>
</dbReference>
<protein>
    <recommendedName>
        <fullName evidence="9">Period circadian protein homolog 2</fullName>
    </recommendedName>
    <alternativeName>
        <fullName evidence="10">Circadian clock protein PERIOD 2</fullName>
    </alternativeName>
</protein>
<evidence type="ECO:0000256" key="11">
    <source>
        <dbReference type="SAM" id="MobiDB-lite"/>
    </source>
</evidence>
<dbReference type="InterPro" id="IPR048814">
    <property type="entry name" value="Per1-3_PAS-A"/>
</dbReference>
<feature type="compositionally biased region" description="Basic and acidic residues" evidence="11">
    <location>
        <begin position="41"/>
        <end position="53"/>
    </location>
</feature>
<dbReference type="InterPro" id="IPR022728">
    <property type="entry name" value="Period_circadian-like_C"/>
</dbReference>
<dbReference type="FunFam" id="3.30.450.20:FF:000004">
    <property type="entry name" value="Period circadian protein homolog 3"/>
    <property type="match status" value="1"/>
</dbReference>
<gene>
    <name evidence="13" type="ORF">BN2614_LOCUS1</name>
</gene>
<evidence type="ECO:0000256" key="10">
    <source>
        <dbReference type="ARBA" id="ARBA00042893"/>
    </source>
</evidence>
<dbReference type="Gene3D" id="3.30.450.20">
    <property type="entry name" value="PAS domain"/>
    <property type="match status" value="2"/>
</dbReference>
<evidence type="ECO:0000256" key="2">
    <source>
        <dbReference type="ARBA" id="ARBA00004496"/>
    </source>
</evidence>
<evidence type="ECO:0000256" key="5">
    <source>
        <dbReference type="ARBA" id="ARBA00023015"/>
    </source>
</evidence>
<feature type="region of interest" description="Disordered" evidence="11">
    <location>
        <begin position="675"/>
        <end position="699"/>
    </location>
</feature>
<evidence type="ECO:0000256" key="8">
    <source>
        <dbReference type="ARBA" id="ARBA00023242"/>
    </source>
</evidence>
<organism evidence="13 14">
    <name type="scientific">Gulo gulo</name>
    <name type="common">Wolverine</name>
    <name type="synonym">Gluton</name>
    <dbReference type="NCBI Taxonomy" id="48420"/>
    <lineage>
        <taxon>Eukaryota</taxon>
        <taxon>Metazoa</taxon>
        <taxon>Chordata</taxon>
        <taxon>Craniata</taxon>
        <taxon>Vertebrata</taxon>
        <taxon>Euteleostomi</taxon>
        <taxon>Mammalia</taxon>
        <taxon>Eutheria</taxon>
        <taxon>Laurasiatheria</taxon>
        <taxon>Carnivora</taxon>
        <taxon>Caniformia</taxon>
        <taxon>Musteloidea</taxon>
        <taxon>Mustelidae</taxon>
        <taxon>Guloninae</taxon>
        <taxon>Gulo</taxon>
    </lineage>
</organism>
<feature type="region of interest" description="Disordered" evidence="11">
    <location>
        <begin position="39"/>
        <end position="134"/>
    </location>
</feature>
<evidence type="ECO:0000256" key="4">
    <source>
        <dbReference type="ARBA" id="ARBA00022737"/>
    </source>
</evidence>
<feature type="region of interest" description="Disordered" evidence="11">
    <location>
        <begin position="1298"/>
        <end position="1332"/>
    </location>
</feature>
<dbReference type="Pfam" id="PF12114">
    <property type="entry name" value="Period_C"/>
    <property type="match status" value="1"/>
</dbReference>
<sequence length="1332" mass="143268">ASANGGSRGRARREQSRFPLCDSGGGAAGYGLLSAAAVGWKDGRADGRADRRGRGSLHCRANMNGYAEYPPSPGPPARESEEPEPRGAQLQEDVHMRSGSSGNETEENRSPGRDCRGSQELGMLVGPPSAPPGPNTFDLMMVKSEHSTSASGCSEQSAKADAHKELIKTLKELKVHLPVDKKAKGKASTLATLKYALRSVKQVKANEEYYQLLMSSENHPCSANVPSYTIEEIESVTSEFIVKNAGMFAAAVSLVTGKILYISDQVASIFHCKKDAFYGARFVEFLAPHDVSVFHASTTPYKLPPWSLCSGADSFTQECMEEKSFFCRVSIGKTHENEIDYHPFRMTPYLVKVRDPQGAGGQLCCVLLAERVHSGYEAPRIPPEKRIFTTTHTPNCLFQDVDERAVPLLGYLPQDLIETPMLLQLHPSDRPLMLTIHKKIVQSGGQPFDYSPIRFRARNGEYVTLDTSWSSFINPWSRKISFIIGRHRVRVGPLNEDVFSAQSPVEEKDPPPSIQGLTEQIHRLLLQPVPHSGSSGYGSLGSNGSHEHLMSQTSSSDSNGHEDSRHRRTEICKNSGNIKNKSHPGESGEQKEKSATETPSSSSAQMKAVPVEQDSSGTSLPAGGSPEELGCRNPPAGSYQQISCLDSVIRYLESCSEAATLKRKCEFPVNVATQKASDKRQAVASPGLPSAETASSSKVNSHAGVSAHLPSLTLPSKAESVVSLTSQCSYSSTIVHVGDKKPQPELELVEDAMSGPESLDGRPCILGPEKEPLRTLGLTKEVLAAHTQKEEQSFLLKFKEMRKLTIFQSRCHYYLQEKSKGQLSERTAPGLRNASGIDSSWKKTGKNRKLKSKRAKPRDSSESTGSGGPAPHRPPLMGLNATAWSPWDTSQSSCPTTPFPASVPAYPLPMFPAPGIMPTPGMVASAPLAPQASFTVPAVPMDTQHEFAIQHPPFAVPLTPVMALVLPNYSFPSVTPSLPQAFFPGQPNFLSEMIPASQPELPGRTSPHKAPCTCPLAERGLTASRAATPVSPPSASGPPGRASPPLFQSRGSSPLQLNLLQLEEVPEGSAAASGTAGPAGTAGTAGAGPDCRPATSWDRQPKASPIHEEPADARNSDALSTSSGLLDLLLHEDLCSATGSALSGSGASATSDSLGSGSLGCTTSRSGAGSSDTGHTSKYFGSVDSSEKNHKAKAKADMEESEQFIKYVLQDPVWLLMADTDDSVMMTYQMPSRNLETVLKEDREKLRAMQKSQPHFTEGQRQELLDVHPWLRGGRLPAALDLTECVYCGNKGQDNICPPYEEDTPTLGLSEATDAKEEENGAPLSHRSEERT</sequence>
<dbReference type="GO" id="GO:0000122">
    <property type="term" value="P:negative regulation of transcription by RNA polymerase II"/>
    <property type="evidence" value="ECO:0007669"/>
    <property type="project" value="TreeGrafter"/>
</dbReference>
<feature type="non-terminal residue" evidence="13">
    <location>
        <position position="1"/>
    </location>
</feature>
<comment type="subcellular location">
    <subcellularLocation>
        <location evidence="2">Cytoplasm</location>
    </subcellularLocation>
    <subcellularLocation>
        <location evidence="1">Nucleus</location>
    </subcellularLocation>
</comment>
<dbReference type="Pfam" id="PF21353">
    <property type="entry name" value="Per3-like_PAS-A"/>
    <property type="match status" value="1"/>
</dbReference>
<feature type="region of interest" description="Disordered" evidence="11">
    <location>
        <begin position="995"/>
        <end position="1052"/>
    </location>
</feature>
<evidence type="ECO:0000256" key="1">
    <source>
        <dbReference type="ARBA" id="ARBA00004123"/>
    </source>
</evidence>
<feature type="compositionally biased region" description="Basic and acidic residues" evidence="11">
    <location>
        <begin position="559"/>
        <end position="571"/>
    </location>
</feature>
<keyword evidence="8" id="KW-0539">Nucleus</keyword>
<dbReference type="SMART" id="SM00091">
    <property type="entry name" value="PAS"/>
    <property type="match status" value="2"/>
</dbReference>
<dbReference type="GO" id="GO:0043153">
    <property type="term" value="P:entrainment of circadian clock by photoperiod"/>
    <property type="evidence" value="ECO:0007669"/>
    <property type="project" value="TreeGrafter"/>
</dbReference>
<proteinExistence type="predicted"/>
<keyword evidence="3" id="KW-0963">Cytoplasm</keyword>
<keyword evidence="6" id="KW-0090">Biological rhythms</keyword>
<feature type="compositionally biased region" description="Basic and acidic residues" evidence="11">
    <location>
        <begin position="583"/>
        <end position="595"/>
    </location>
</feature>
<evidence type="ECO:0000256" key="9">
    <source>
        <dbReference type="ARBA" id="ARBA00039684"/>
    </source>
</evidence>
<name>A0A9X9PTA5_GULGU</name>
<feature type="domain" description="PAS" evidence="12">
    <location>
        <begin position="401"/>
        <end position="444"/>
    </location>
</feature>
<dbReference type="Pfam" id="PF08447">
    <property type="entry name" value="PAS_3"/>
    <property type="match status" value="1"/>
</dbReference>
<feature type="region of interest" description="Disordered" evidence="11">
    <location>
        <begin position="1066"/>
        <end position="1118"/>
    </location>
</feature>
<dbReference type="EMBL" id="CYRY02000411">
    <property type="protein sequence ID" value="VCW49917.1"/>
    <property type="molecule type" value="Genomic_DNA"/>
</dbReference>
<dbReference type="InterPro" id="IPR013655">
    <property type="entry name" value="PAS_fold_3"/>
</dbReference>
<feature type="compositionally biased region" description="Low complexity" evidence="11">
    <location>
        <begin position="1068"/>
        <end position="1089"/>
    </location>
</feature>
<dbReference type="Proteomes" id="UP000269945">
    <property type="component" value="Unassembled WGS sequence"/>
</dbReference>
<evidence type="ECO:0000313" key="14">
    <source>
        <dbReference type="Proteomes" id="UP000269945"/>
    </source>
</evidence>
<dbReference type="PROSITE" id="PS50112">
    <property type="entry name" value="PAS"/>
    <property type="match status" value="1"/>
</dbReference>